<name>A0AAG5DEK6_ANOAO</name>
<dbReference type="AlphaFoldDB" id="A0AAG5DEK6"/>
<dbReference type="EnsemblMetazoa" id="ENSAATROPT010283">
    <property type="protein sequence ID" value="ENSAATROPP009280"/>
    <property type="gene ID" value="ENSAATROPG008356"/>
</dbReference>
<evidence type="ECO:0000313" key="1">
    <source>
        <dbReference type="EnsemblMetazoa" id="ENSAATROPP009280"/>
    </source>
</evidence>
<protein>
    <submittedName>
        <fullName evidence="1">Uncharacterized protein</fullName>
    </submittedName>
</protein>
<evidence type="ECO:0000313" key="2">
    <source>
        <dbReference type="Proteomes" id="UP000075880"/>
    </source>
</evidence>
<dbReference type="Proteomes" id="UP000075880">
    <property type="component" value="Unassembled WGS sequence"/>
</dbReference>
<accession>A0AAG5DEK6</accession>
<reference evidence="1" key="1">
    <citation type="submission" date="2024-04" db="UniProtKB">
        <authorList>
            <consortium name="EnsemblMetazoa"/>
        </authorList>
    </citation>
    <scope>IDENTIFICATION</scope>
    <source>
        <strain evidence="1">EBRO</strain>
    </source>
</reference>
<proteinExistence type="predicted"/>
<sequence>MIGRILNFSGKKKENCFLGGARHLLRSVPQRASGWKKEVARSVKLSTTTGRDKCCENLPCK</sequence>
<organism evidence="1 2">
    <name type="scientific">Anopheles atroparvus</name>
    <name type="common">European mosquito</name>
    <dbReference type="NCBI Taxonomy" id="41427"/>
    <lineage>
        <taxon>Eukaryota</taxon>
        <taxon>Metazoa</taxon>
        <taxon>Ecdysozoa</taxon>
        <taxon>Arthropoda</taxon>
        <taxon>Hexapoda</taxon>
        <taxon>Insecta</taxon>
        <taxon>Pterygota</taxon>
        <taxon>Neoptera</taxon>
        <taxon>Endopterygota</taxon>
        <taxon>Diptera</taxon>
        <taxon>Nematocera</taxon>
        <taxon>Culicoidea</taxon>
        <taxon>Culicidae</taxon>
        <taxon>Anophelinae</taxon>
        <taxon>Anopheles</taxon>
    </lineage>
</organism>
<keyword evidence="2" id="KW-1185">Reference proteome</keyword>